<keyword evidence="7" id="KW-0406">Ion transport</keyword>
<evidence type="ECO:0000256" key="10">
    <source>
        <dbReference type="ARBA" id="ARBA00023237"/>
    </source>
</evidence>
<dbReference type="PANTHER" id="PTHR32552:SF81">
    <property type="entry name" value="TONB-DEPENDENT OUTER MEMBRANE RECEPTOR"/>
    <property type="match status" value="1"/>
</dbReference>
<keyword evidence="9 11" id="KW-0472">Membrane</keyword>
<comment type="subcellular location">
    <subcellularLocation>
        <location evidence="1 11">Cell outer membrane</location>
        <topology evidence="1 11">Multi-pass membrane protein</topology>
    </subcellularLocation>
</comment>
<dbReference type="PANTHER" id="PTHR32552">
    <property type="entry name" value="FERRICHROME IRON RECEPTOR-RELATED"/>
    <property type="match status" value="1"/>
</dbReference>
<evidence type="ECO:0000259" key="15">
    <source>
        <dbReference type="Pfam" id="PF07715"/>
    </source>
</evidence>
<dbReference type="InterPro" id="IPR039426">
    <property type="entry name" value="TonB-dep_rcpt-like"/>
</dbReference>
<dbReference type="AlphaFoldDB" id="A0A5N0TCK8"/>
<evidence type="ECO:0000256" key="13">
    <source>
        <dbReference type="SAM" id="SignalP"/>
    </source>
</evidence>
<comment type="caution">
    <text evidence="16">The sequence shown here is derived from an EMBL/GenBank/DDBJ whole genome shotgun (WGS) entry which is preliminary data.</text>
</comment>
<dbReference type="Pfam" id="PF00593">
    <property type="entry name" value="TonB_dep_Rec_b-barrel"/>
    <property type="match status" value="1"/>
</dbReference>
<keyword evidence="17" id="KW-1185">Reference proteome</keyword>
<dbReference type="SUPFAM" id="SSF56935">
    <property type="entry name" value="Porins"/>
    <property type="match status" value="1"/>
</dbReference>
<dbReference type="Pfam" id="PF07715">
    <property type="entry name" value="Plug"/>
    <property type="match status" value="1"/>
</dbReference>
<keyword evidence="3 11" id="KW-1134">Transmembrane beta strand</keyword>
<evidence type="ECO:0000256" key="1">
    <source>
        <dbReference type="ARBA" id="ARBA00004571"/>
    </source>
</evidence>
<feature type="chain" id="PRO_5024417022" evidence="13">
    <location>
        <begin position="24"/>
        <end position="731"/>
    </location>
</feature>
<dbReference type="Proteomes" id="UP000325372">
    <property type="component" value="Unassembled WGS sequence"/>
</dbReference>
<reference evidence="16 17" key="1">
    <citation type="submission" date="2019-09" db="EMBL/GenBank/DDBJ databases">
        <title>Wenzhouxiangella sp. Genome sequencing and assembly.</title>
        <authorList>
            <person name="Zhang R."/>
        </authorList>
    </citation>
    <scope>NUCLEOTIDE SEQUENCE [LARGE SCALE GENOMIC DNA]</scope>
    <source>
        <strain evidence="16 17">W260</strain>
    </source>
</reference>
<dbReference type="GO" id="GO:0009279">
    <property type="term" value="C:cell outer membrane"/>
    <property type="evidence" value="ECO:0007669"/>
    <property type="project" value="UniProtKB-SubCell"/>
</dbReference>
<evidence type="ECO:0000256" key="8">
    <source>
        <dbReference type="ARBA" id="ARBA00023077"/>
    </source>
</evidence>
<sequence>MNTRITTCAALAASLLPCTPLLAQPSTSSGTGHDTVLEEIIVTAEFRPVSALDTAASVSVFGEHAIETRGAVHVEQLLNLAPNVNFSAGASRGRYFQVRGIGERSQFVEPINPSVGLVIDGMDFTGIGGAATTMDLAQVEILRGPQGTLFGANALAGMIHMVSNAPGAEFGGSAEFTYGNFDRLTVGAAVGGPAGDTVSWRLAAQVNRADGWYDNTYLGRPTNDIDEGFARGRLAWAVSDDIDLGLVLFLADIDNGYDAFSLDNTLETLSDEPGQDTLEATGLAVNADWRLNDSLDLQAALSHVDADAVYSYDEDWSHTGICDGTACDSEDWGFDWWYSSFDAYTRNNRNTAADVRLLGEAGRVNWTTGAYYRDQQQGLQRDYTYAAGRFDSQFDSRNAALYGQLDFAMAERWTLVTGLRWETRDWDYADNTPTADDDGDESYWGGRLALEYRTDAGTLFYALVSRGYKPGGYNAALAAELPDLEAMGIEVPEGALVFDGETLLNYEAGIKGLFLDDQLRLAASAFYQDRDDVQVKQSIVIPDDPAASACPCVFIDSLQNAAGGVNYGLELEADWQLAARWRLFGTLGLLRTEYRDFLSYTHADADPENGVPYDMGGRDQAHAPRYQYTVGIEFEPASDWLVQADIEGKDRFYASASHDERTAAYALINLRVSWQLGDWRLSAWGRNLADEDVQVRGFGGFGNDPRKLYEVEPYFQLGEPRAYGLTATWTY</sequence>
<keyword evidence="10 11" id="KW-0998">Cell outer membrane</keyword>
<dbReference type="InterPro" id="IPR000531">
    <property type="entry name" value="Beta-barrel_TonB"/>
</dbReference>
<evidence type="ECO:0000256" key="12">
    <source>
        <dbReference type="RuleBase" id="RU003357"/>
    </source>
</evidence>
<proteinExistence type="inferred from homology"/>
<dbReference type="InterPro" id="IPR036942">
    <property type="entry name" value="Beta-barrel_TonB_sf"/>
</dbReference>
<keyword evidence="13" id="KW-0732">Signal</keyword>
<dbReference type="Gene3D" id="2.40.170.20">
    <property type="entry name" value="TonB-dependent receptor, beta-barrel domain"/>
    <property type="match status" value="1"/>
</dbReference>
<evidence type="ECO:0000256" key="7">
    <source>
        <dbReference type="ARBA" id="ARBA00023065"/>
    </source>
</evidence>
<name>A0A5N0TCK8_9GAMM</name>
<keyword evidence="6" id="KW-0408">Iron</keyword>
<evidence type="ECO:0000256" key="6">
    <source>
        <dbReference type="ARBA" id="ARBA00023004"/>
    </source>
</evidence>
<organism evidence="16 17">
    <name type="scientific">Marinihelvus fidelis</name>
    <dbReference type="NCBI Taxonomy" id="2613842"/>
    <lineage>
        <taxon>Bacteria</taxon>
        <taxon>Pseudomonadati</taxon>
        <taxon>Pseudomonadota</taxon>
        <taxon>Gammaproteobacteria</taxon>
        <taxon>Chromatiales</taxon>
        <taxon>Wenzhouxiangellaceae</taxon>
        <taxon>Marinihelvus</taxon>
    </lineage>
</organism>
<evidence type="ECO:0000313" key="17">
    <source>
        <dbReference type="Proteomes" id="UP000325372"/>
    </source>
</evidence>
<dbReference type="EMBL" id="VYXP01000003">
    <property type="protein sequence ID" value="KAA9132735.1"/>
    <property type="molecule type" value="Genomic_DNA"/>
</dbReference>
<keyword evidence="4" id="KW-0410">Iron transport</keyword>
<evidence type="ECO:0000259" key="14">
    <source>
        <dbReference type="Pfam" id="PF00593"/>
    </source>
</evidence>
<feature type="domain" description="TonB-dependent receptor-like beta-barrel" evidence="14">
    <location>
        <begin position="254"/>
        <end position="688"/>
    </location>
</feature>
<keyword evidence="2 11" id="KW-0813">Transport</keyword>
<feature type="domain" description="TonB-dependent receptor plug" evidence="15">
    <location>
        <begin position="52"/>
        <end position="157"/>
    </location>
</feature>
<keyword evidence="8 12" id="KW-0798">TonB box</keyword>
<accession>A0A5N0TCK8</accession>
<evidence type="ECO:0000256" key="3">
    <source>
        <dbReference type="ARBA" id="ARBA00022452"/>
    </source>
</evidence>
<dbReference type="GO" id="GO:0006826">
    <property type="term" value="P:iron ion transport"/>
    <property type="evidence" value="ECO:0007669"/>
    <property type="project" value="UniProtKB-KW"/>
</dbReference>
<evidence type="ECO:0000256" key="4">
    <source>
        <dbReference type="ARBA" id="ARBA00022496"/>
    </source>
</evidence>
<dbReference type="RefSeq" id="WP_150863457.1">
    <property type="nucleotide sequence ID" value="NZ_VYXP01000003.1"/>
</dbReference>
<protein>
    <submittedName>
        <fullName evidence="16">TonB-dependent receptor</fullName>
    </submittedName>
</protein>
<evidence type="ECO:0000256" key="5">
    <source>
        <dbReference type="ARBA" id="ARBA00022692"/>
    </source>
</evidence>
<evidence type="ECO:0000256" key="11">
    <source>
        <dbReference type="PROSITE-ProRule" id="PRU01360"/>
    </source>
</evidence>
<gene>
    <name evidence="16" type="ORF">F3N42_05845</name>
</gene>
<dbReference type="PROSITE" id="PS52016">
    <property type="entry name" value="TONB_DEPENDENT_REC_3"/>
    <property type="match status" value="1"/>
</dbReference>
<evidence type="ECO:0000256" key="2">
    <source>
        <dbReference type="ARBA" id="ARBA00022448"/>
    </source>
</evidence>
<evidence type="ECO:0000313" key="16">
    <source>
        <dbReference type="EMBL" id="KAA9132735.1"/>
    </source>
</evidence>
<dbReference type="CDD" id="cd01347">
    <property type="entry name" value="ligand_gated_channel"/>
    <property type="match status" value="1"/>
</dbReference>
<dbReference type="InterPro" id="IPR012910">
    <property type="entry name" value="Plug_dom"/>
</dbReference>
<keyword evidence="16" id="KW-0675">Receptor</keyword>
<evidence type="ECO:0000256" key="9">
    <source>
        <dbReference type="ARBA" id="ARBA00023136"/>
    </source>
</evidence>
<comment type="similarity">
    <text evidence="11 12">Belongs to the TonB-dependent receptor family.</text>
</comment>
<feature type="signal peptide" evidence="13">
    <location>
        <begin position="1"/>
        <end position="23"/>
    </location>
</feature>
<keyword evidence="5 11" id="KW-0812">Transmembrane</keyword>